<accession>A0ABT0BQL6</accession>
<evidence type="ECO:0000313" key="2">
    <source>
        <dbReference type="EMBL" id="MCJ2187348.1"/>
    </source>
</evidence>
<dbReference type="InterPro" id="IPR036465">
    <property type="entry name" value="vWFA_dom_sf"/>
</dbReference>
<organism evidence="2 3">
    <name type="scientific">Novosphingobium beihaiensis</name>
    <dbReference type="NCBI Taxonomy" id="2930389"/>
    <lineage>
        <taxon>Bacteria</taxon>
        <taxon>Pseudomonadati</taxon>
        <taxon>Pseudomonadota</taxon>
        <taxon>Alphaproteobacteria</taxon>
        <taxon>Sphingomonadales</taxon>
        <taxon>Sphingomonadaceae</taxon>
        <taxon>Novosphingobium</taxon>
    </lineage>
</organism>
<dbReference type="InterPro" id="IPR025861">
    <property type="entry name" value="CobT_VWA_dom"/>
</dbReference>
<feature type="domain" description="Cobalamin biosynthesis protein CobT VWA" evidence="1">
    <location>
        <begin position="81"/>
        <end position="288"/>
    </location>
</feature>
<dbReference type="PANTHER" id="PTHR41248">
    <property type="entry name" value="NORD PROTEIN"/>
    <property type="match status" value="1"/>
</dbReference>
<reference evidence="2 3" key="1">
    <citation type="submission" date="2022-04" db="EMBL/GenBank/DDBJ databases">
        <title>Identification of a novel bacterium isolated from mangrove sediments.</title>
        <authorList>
            <person name="Pan X."/>
        </authorList>
    </citation>
    <scope>NUCLEOTIDE SEQUENCE [LARGE SCALE GENOMIC DNA]</scope>
    <source>
        <strain evidence="2 3">B2638</strain>
    </source>
</reference>
<evidence type="ECO:0000259" key="1">
    <source>
        <dbReference type="Pfam" id="PF11775"/>
    </source>
</evidence>
<dbReference type="Proteomes" id="UP001202281">
    <property type="component" value="Unassembled WGS sequence"/>
</dbReference>
<dbReference type="Pfam" id="PF11775">
    <property type="entry name" value="CobT_C"/>
    <property type="match status" value="1"/>
</dbReference>
<dbReference type="InterPro" id="IPR051928">
    <property type="entry name" value="NorD/CobT"/>
</dbReference>
<sequence length="305" mass="34603">MQNEQHGKTSTYYAYTTKFDRVVNASELDTVLGPLSAKDEEKLNEAWGELQTGLLPWKTKLHVASNQLAERIRTQISREQREDTVVSLLFDQSGSMRGQKMLFSAATADLTQEFLATLGIGCEVLGFTTSQWRGGRSRKRWKWRFKPKNPGRLNDLLHIIYRDADDNRACTGGWVYRQMLRADLPKENIDGEAIEWAESRLRNIARKRKILIVLSDGAPVDDSTLNENGAHYLSDHLRDVVDSLICKKEIEVSAFGIGFAPHSFYPAVRYVEAPSELGIELLKFMTDLLIGNEKSHLQTDASDQR</sequence>
<dbReference type="SUPFAM" id="SSF53300">
    <property type="entry name" value="vWA-like"/>
    <property type="match status" value="1"/>
</dbReference>
<gene>
    <name evidence="2" type="ORF">MTR66_11055</name>
</gene>
<comment type="caution">
    <text evidence="2">The sequence shown here is derived from an EMBL/GenBank/DDBJ whole genome shotgun (WGS) entry which is preliminary data.</text>
</comment>
<proteinExistence type="predicted"/>
<name>A0ABT0BQL6_9SPHN</name>
<evidence type="ECO:0000313" key="3">
    <source>
        <dbReference type="Proteomes" id="UP001202281"/>
    </source>
</evidence>
<dbReference type="EMBL" id="JALHLG010000013">
    <property type="protein sequence ID" value="MCJ2187348.1"/>
    <property type="molecule type" value="Genomic_DNA"/>
</dbReference>
<dbReference type="RefSeq" id="WP_243920911.1">
    <property type="nucleotide sequence ID" value="NZ_JALHLG010000013.1"/>
</dbReference>
<dbReference type="PANTHER" id="PTHR41248:SF1">
    <property type="entry name" value="NORD PROTEIN"/>
    <property type="match status" value="1"/>
</dbReference>
<keyword evidence="3" id="KW-1185">Reference proteome</keyword>
<protein>
    <recommendedName>
        <fullName evidence="1">Cobalamin biosynthesis protein CobT VWA domain-containing protein</fullName>
    </recommendedName>
</protein>